<gene>
    <name evidence="2" type="ORF">Cflav_PD3312</name>
</gene>
<organism evidence="2 3">
    <name type="scientific">Pedosphaera parvula (strain Ellin514)</name>
    <dbReference type="NCBI Taxonomy" id="320771"/>
    <lineage>
        <taxon>Bacteria</taxon>
        <taxon>Pseudomonadati</taxon>
        <taxon>Verrucomicrobiota</taxon>
        <taxon>Pedosphaerae</taxon>
        <taxon>Pedosphaerales</taxon>
        <taxon>Pedosphaeraceae</taxon>
        <taxon>Pedosphaera</taxon>
    </lineage>
</organism>
<comment type="caution">
    <text evidence="2">The sequence shown here is derived from an EMBL/GenBank/DDBJ whole genome shotgun (WGS) entry which is preliminary data.</text>
</comment>
<feature type="transmembrane region" description="Helical" evidence="1">
    <location>
        <begin position="48"/>
        <end position="73"/>
    </location>
</feature>
<reference evidence="2 3" key="1">
    <citation type="journal article" date="2011" name="J. Bacteriol.">
        <title>Genome sequence of 'Pedosphaera parvula' Ellin514, an aerobic Verrucomicrobial isolate from pasture soil.</title>
        <authorList>
            <person name="Kant R."/>
            <person name="van Passel M.W."/>
            <person name="Sangwan P."/>
            <person name="Palva A."/>
            <person name="Lucas S."/>
            <person name="Copeland A."/>
            <person name="Lapidus A."/>
            <person name="Glavina Del Rio T."/>
            <person name="Dalin E."/>
            <person name="Tice H."/>
            <person name="Bruce D."/>
            <person name="Goodwin L."/>
            <person name="Pitluck S."/>
            <person name="Chertkov O."/>
            <person name="Larimer F.W."/>
            <person name="Land M.L."/>
            <person name="Hauser L."/>
            <person name="Brettin T.S."/>
            <person name="Detter J.C."/>
            <person name="Han S."/>
            <person name="de Vos W.M."/>
            <person name="Janssen P.H."/>
            <person name="Smidt H."/>
        </authorList>
    </citation>
    <scope>NUCLEOTIDE SEQUENCE [LARGE SCALE GENOMIC DNA]</scope>
    <source>
        <strain evidence="2 3">Ellin514</strain>
    </source>
</reference>
<feature type="transmembrane region" description="Helical" evidence="1">
    <location>
        <begin position="12"/>
        <end position="36"/>
    </location>
</feature>
<name>B9XJ26_PEDPL</name>
<keyword evidence="1" id="KW-1133">Transmembrane helix</keyword>
<keyword evidence="3" id="KW-1185">Reference proteome</keyword>
<dbReference type="AlphaFoldDB" id="B9XJ26"/>
<proteinExistence type="predicted"/>
<dbReference type="EMBL" id="ABOX02000019">
    <property type="protein sequence ID" value="EEF60253.1"/>
    <property type="molecule type" value="Genomic_DNA"/>
</dbReference>
<sequence>MKPIKESDYFVAWIVFFLTATVGGGILGMFVGSVLGGTLGVVHVPLETIKFICTLAGFVVAVLASFFTFRLVVAKMIVEKVKAAMEQQNATYPSAPPVSQP</sequence>
<evidence type="ECO:0000313" key="3">
    <source>
        <dbReference type="Proteomes" id="UP000003688"/>
    </source>
</evidence>
<dbReference type="Proteomes" id="UP000003688">
    <property type="component" value="Unassembled WGS sequence"/>
</dbReference>
<keyword evidence="1" id="KW-0812">Transmembrane</keyword>
<evidence type="ECO:0000256" key="1">
    <source>
        <dbReference type="SAM" id="Phobius"/>
    </source>
</evidence>
<dbReference type="RefSeq" id="WP_007415819.1">
    <property type="nucleotide sequence ID" value="NZ_ABOX02000019.1"/>
</dbReference>
<accession>B9XJ26</accession>
<keyword evidence="1" id="KW-0472">Membrane</keyword>
<evidence type="ECO:0000313" key="2">
    <source>
        <dbReference type="EMBL" id="EEF60253.1"/>
    </source>
</evidence>
<protein>
    <submittedName>
        <fullName evidence="2">Uncharacterized protein</fullName>
    </submittedName>
</protein>